<dbReference type="GO" id="GO:0005773">
    <property type="term" value="C:vacuole"/>
    <property type="evidence" value="ECO:0007669"/>
    <property type="project" value="TreeGrafter"/>
</dbReference>
<dbReference type="OrthoDB" id="64220at2759"/>
<dbReference type="Proteomes" id="UP000095767">
    <property type="component" value="Unassembled WGS sequence"/>
</dbReference>
<name>A0A1E5UK58_9POAL</name>
<dbReference type="InterPro" id="IPR011697">
    <property type="entry name" value="Peptidase_C26"/>
</dbReference>
<dbReference type="SUPFAM" id="SSF52317">
    <property type="entry name" value="Class I glutamine amidotransferase-like"/>
    <property type="match status" value="1"/>
</dbReference>
<sequence>MDSPAPHLLLLLAALLTPSPAAAAALGVIRLPSGKTGARACAAPPDPAAYDRPVIGIVTHPGDGAGGRISNGTATSYIGASYVKFVEAAGARVIPLVYNEPEERLLEKLSLVNGVLFTGGSEKQGVYFETIKKVFQDNNILETFDALNQASTLQFPSYSFEGTVFQRFDPDLIKKVSTSCLVMQNHRPFALLLHWAIIHPDCPLPVFLQKLGLVNGVLFTGGSQKNGSYFETIKNVFQVHSEHRFKLIGRCICKKCPSHLL</sequence>
<dbReference type="GO" id="GO:0034722">
    <property type="term" value="F:gamma-glutamyl-peptidase activity"/>
    <property type="evidence" value="ECO:0007669"/>
    <property type="project" value="UniProtKB-EC"/>
</dbReference>
<dbReference type="GO" id="GO:0046900">
    <property type="term" value="P:tetrahydrofolylpolyglutamate metabolic process"/>
    <property type="evidence" value="ECO:0007669"/>
    <property type="project" value="TreeGrafter"/>
</dbReference>
<dbReference type="InterPro" id="IPR029062">
    <property type="entry name" value="Class_I_gatase-like"/>
</dbReference>
<organism evidence="8 9">
    <name type="scientific">Dichanthelium oligosanthes</name>
    <dbReference type="NCBI Taxonomy" id="888268"/>
    <lineage>
        <taxon>Eukaryota</taxon>
        <taxon>Viridiplantae</taxon>
        <taxon>Streptophyta</taxon>
        <taxon>Embryophyta</taxon>
        <taxon>Tracheophyta</taxon>
        <taxon>Spermatophyta</taxon>
        <taxon>Magnoliopsida</taxon>
        <taxon>Liliopsida</taxon>
        <taxon>Poales</taxon>
        <taxon>Poaceae</taxon>
        <taxon>PACMAD clade</taxon>
        <taxon>Panicoideae</taxon>
        <taxon>Panicodae</taxon>
        <taxon>Paniceae</taxon>
        <taxon>Dichantheliinae</taxon>
        <taxon>Dichanthelium</taxon>
    </lineage>
</organism>
<dbReference type="Gene3D" id="3.40.50.880">
    <property type="match status" value="1"/>
</dbReference>
<keyword evidence="9" id="KW-1185">Reference proteome</keyword>
<reference evidence="8 9" key="1">
    <citation type="submission" date="2016-09" db="EMBL/GenBank/DDBJ databases">
        <title>The draft genome of Dichanthelium oligosanthes: A C3 panicoid grass species.</title>
        <authorList>
            <person name="Studer A.J."/>
            <person name="Schnable J.C."/>
            <person name="Brutnell T.P."/>
        </authorList>
    </citation>
    <scope>NUCLEOTIDE SEQUENCE [LARGE SCALE GENOMIC DNA]</scope>
    <source>
        <strain evidence="9">cv. Kellogg 1175</strain>
        <tissue evidence="8">Leaf</tissue>
    </source>
</reference>
<dbReference type="EMBL" id="LWDX02074173">
    <property type="protein sequence ID" value="OEL13198.1"/>
    <property type="molecule type" value="Genomic_DNA"/>
</dbReference>
<dbReference type="PANTHER" id="PTHR11315">
    <property type="entry name" value="PROTEASE FAMILY C26 GAMMA-GLUTAMYL HYDROLASE"/>
    <property type="match status" value="1"/>
</dbReference>
<dbReference type="PANTHER" id="PTHR11315:SF0">
    <property type="entry name" value="FOLATE GAMMA-GLUTAMYL HYDROLASE"/>
    <property type="match status" value="1"/>
</dbReference>
<dbReference type="Pfam" id="PF07722">
    <property type="entry name" value="Peptidase_C26"/>
    <property type="match status" value="1"/>
</dbReference>
<evidence type="ECO:0000256" key="2">
    <source>
        <dbReference type="ARBA" id="ARBA00011083"/>
    </source>
</evidence>
<proteinExistence type="inferred from homology"/>
<evidence type="ECO:0000256" key="6">
    <source>
        <dbReference type="ARBA" id="ARBA00022801"/>
    </source>
</evidence>
<keyword evidence="4" id="KW-0964">Secreted</keyword>
<dbReference type="GO" id="GO:0005576">
    <property type="term" value="C:extracellular region"/>
    <property type="evidence" value="ECO:0007669"/>
    <property type="project" value="UniProtKB-SubCell"/>
</dbReference>
<protein>
    <recommendedName>
        <fullName evidence="3">folate gamma-glutamyl hydrolase</fullName>
        <ecNumber evidence="3">3.4.19.9</ecNumber>
    </recommendedName>
</protein>
<accession>A0A1E5UK58</accession>
<dbReference type="InterPro" id="IPR015527">
    <property type="entry name" value="Pept_C26_g-glut_hydrolase"/>
</dbReference>
<feature type="chain" id="PRO_5009187070" description="folate gamma-glutamyl hydrolase" evidence="7">
    <location>
        <begin position="24"/>
        <end position="261"/>
    </location>
</feature>
<dbReference type="AlphaFoldDB" id="A0A1E5UK58"/>
<comment type="subcellular location">
    <subcellularLocation>
        <location evidence="1">Secreted</location>
        <location evidence="1">Extracellular space</location>
    </subcellularLocation>
</comment>
<evidence type="ECO:0000256" key="4">
    <source>
        <dbReference type="ARBA" id="ARBA00022525"/>
    </source>
</evidence>
<evidence type="ECO:0000256" key="1">
    <source>
        <dbReference type="ARBA" id="ARBA00004239"/>
    </source>
</evidence>
<evidence type="ECO:0000256" key="5">
    <source>
        <dbReference type="ARBA" id="ARBA00022729"/>
    </source>
</evidence>
<gene>
    <name evidence="8" type="ORF">BAE44_0025782</name>
</gene>
<evidence type="ECO:0000256" key="7">
    <source>
        <dbReference type="SAM" id="SignalP"/>
    </source>
</evidence>
<keyword evidence="5 7" id="KW-0732">Signal</keyword>
<feature type="signal peptide" evidence="7">
    <location>
        <begin position="1"/>
        <end position="23"/>
    </location>
</feature>
<dbReference type="EC" id="3.4.19.9" evidence="3"/>
<dbReference type="STRING" id="888268.A0A1E5UK58"/>
<evidence type="ECO:0000256" key="3">
    <source>
        <dbReference type="ARBA" id="ARBA00012886"/>
    </source>
</evidence>
<evidence type="ECO:0000313" key="9">
    <source>
        <dbReference type="Proteomes" id="UP000095767"/>
    </source>
</evidence>
<comment type="caution">
    <text evidence="8">The sequence shown here is derived from an EMBL/GenBank/DDBJ whole genome shotgun (WGS) entry which is preliminary data.</text>
</comment>
<evidence type="ECO:0000313" key="8">
    <source>
        <dbReference type="EMBL" id="OEL13198.1"/>
    </source>
</evidence>
<comment type="similarity">
    <text evidence="2">Belongs to the peptidase C26 family.</text>
</comment>
<keyword evidence="6 8" id="KW-0378">Hydrolase</keyword>